<dbReference type="SUPFAM" id="SSF46955">
    <property type="entry name" value="Putative DNA-binding domain"/>
    <property type="match status" value="1"/>
</dbReference>
<dbReference type="InterPro" id="IPR009061">
    <property type="entry name" value="DNA-bd_dom_put_sf"/>
</dbReference>
<evidence type="ECO:0000256" key="1">
    <source>
        <dbReference type="ARBA" id="ARBA00022491"/>
    </source>
</evidence>
<evidence type="ECO:0000313" key="7">
    <source>
        <dbReference type="Proteomes" id="UP000460287"/>
    </source>
</evidence>
<feature type="domain" description="HTH merR-type" evidence="5">
    <location>
        <begin position="1"/>
        <end position="69"/>
    </location>
</feature>
<protein>
    <submittedName>
        <fullName evidence="6">MerR family transcriptional regulator</fullName>
    </submittedName>
</protein>
<proteinExistence type="predicted"/>
<dbReference type="EMBL" id="VULX01000034">
    <property type="protein sequence ID" value="MSR92517.1"/>
    <property type="molecule type" value="Genomic_DNA"/>
</dbReference>
<dbReference type="CDD" id="cd00592">
    <property type="entry name" value="HTH_MerR-like"/>
    <property type="match status" value="1"/>
</dbReference>
<dbReference type="AlphaFoldDB" id="A0A7X2N0J9"/>
<sequence length="133" mass="15433">MVKVGEFSRKSGLSIDTVRYYEKLGLLKPDRSRSRVKNYSEADLEQVKIIIALKKFNLSLQDIQKMFELDRRYDDKNITEAEKFDVITELKFILDKAYAEVLTTENQIKITKAKLEKSINKVNKSLENGGKLI</sequence>
<keyword evidence="7" id="KW-1185">Reference proteome</keyword>
<dbReference type="Gene3D" id="1.10.1660.10">
    <property type="match status" value="1"/>
</dbReference>
<dbReference type="InterPro" id="IPR000551">
    <property type="entry name" value="MerR-type_HTH_dom"/>
</dbReference>
<name>A0A7X2N0J9_9CLOT</name>
<keyword evidence="4" id="KW-0804">Transcription</keyword>
<dbReference type="PRINTS" id="PR00040">
    <property type="entry name" value="HTHMERR"/>
</dbReference>
<dbReference type="RefSeq" id="WP_154532489.1">
    <property type="nucleotide sequence ID" value="NZ_VULX01000034.1"/>
</dbReference>
<reference evidence="6 7" key="1">
    <citation type="submission" date="2019-08" db="EMBL/GenBank/DDBJ databases">
        <title>In-depth cultivation of the pig gut microbiome towards novel bacterial diversity and tailored functional studies.</title>
        <authorList>
            <person name="Wylensek D."/>
            <person name="Hitch T.C.A."/>
            <person name="Clavel T."/>
        </authorList>
    </citation>
    <scope>NUCLEOTIDE SEQUENCE [LARGE SCALE GENOMIC DNA]</scope>
    <source>
        <strain evidence="6 7">WCA-383-APC-5B</strain>
    </source>
</reference>
<dbReference type="Proteomes" id="UP000460287">
    <property type="component" value="Unassembled WGS sequence"/>
</dbReference>
<dbReference type="InterPro" id="IPR047057">
    <property type="entry name" value="MerR_fam"/>
</dbReference>
<evidence type="ECO:0000256" key="2">
    <source>
        <dbReference type="ARBA" id="ARBA00023015"/>
    </source>
</evidence>
<dbReference type="PROSITE" id="PS00552">
    <property type="entry name" value="HTH_MERR_1"/>
    <property type="match status" value="1"/>
</dbReference>
<keyword evidence="3" id="KW-0238">DNA-binding</keyword>
<dbReference type="Pfam" id="PF13411">
    <property type="entry name" value="MerR_1"/>
    <property type="match status" value="1"/>
</dbReference>
<organism evidence="6 7">
    <name type="scientific">Inconstantimicrobium porci</name>
    <dbReference type="NCBI Taxonomy" id="2652291"/>
    <lineage>
        <taxon>Bacteria</taxon>
        <taxon>Bacillati</taxon>
        <taxon>Bacillota</taxon>
        <taxon>Clostridia</taxon>
        <taxon>Eubacteriales</taxon>
        <taxon>Clostridiaceae</taxon>
        <taxon>Inconstantimicrobium</taxon>
    </lineage>
</organism>
<keyword evidence="1" id="KW-0678">Repressor</keyword>
<dbReference type="PANTHER" id="PTHR30204">
    <property type="entry name" value="REDOX-CYCLING DRUG-SENSING TRANSCRIPTIONAL ACTIVATOR SOXR"/>
    <property type="match status" value="1"/>
</dbReference>
<evidence type="ECO:0000256" key="4">
    <source>
        <dbReference type="ARBA" id="ARBA00023163"/>
    </source>
</evidence>
<accession>A0A7X2N0J9</accession>
<evidence type="ECO:0000259" key="5">
    <source>
        <dbReference type="PROSITE" id="PS50937"/>
    </source>
</evidence>
<dbReference type="GO" id="GO:0003700">
    <property type="term" value="F:DNA-binding transcription factor activity"/>
    <property type="evidence" value="ECO:0007669"/>
    <property type="project" value="InterPro"/>
</dbReference>
<evidence type="ECO:0000256" key="3">
    <source>
        <dbReference type="ARBA" id="ARBA00023125"/>
    </source>
</evidence>
<gene>
    <name evidence="6" type="ORF">FYJ33_14345</name>
</gene>
<dbReference type="SMART" id="SM00422">
    <property type="entry name" value="HTH_MERR"/>
    <property type="match status" value="1"/>
</dbReference>
<dbReference type="PROSITE" id="PS50937">
    <property type="entry name" value="HTH_MERR_2"/>
    <property type="match status" value="1"/>
</dbReference>
<dbReference type="PANTHER" id="PTHR30204:SF69">
    <property type="entry name" value="MERR-FAMILY TRANSCRIPTIONAL REGULATOR"/>
    <property type="match status" value="1"/>
</dbReference>
<evidence type="ECO:0000313" key="6">
    <source>
        <dbReference type="EMBL" id="MSR92517.1"/>
    </source>
</evidence>
<dbReference type="GO" id="GO:0003677">
    <property type="term" value="F:DNA binding"/>
    <property type="evidence" value="ECO:0007669"/>
    <property type="project" value="UniProtKB-KW"/>
</dbReference>
<comment type="caution">
    <text evidence="6">The sequence shown here is derived from an EMBL/GenBank/DDBJ whole genome shotgun (WGS) entry which is preliminary data.</text>
</comment>
<keyword evidence="2" id="KW-0805">Transcription regulation</keyword>